<dbReference type="Pfam" id="PF00585">
    <property type="entry name" value="Thr_dehydrat_C"/>
    <property type="match status" value="2"/>
</dbReference>
<dbReference type="CDD" id="cd01562">
    <property type="entry name" value="Thr-dehyd"/>
    <property type="match status" value="1"/>
</dbReference>
<evidence type="ECO:0000313" key="16">
    <source>
        <dbReference type="EMBL" id="TGN40621.1"/>
    </source>
</evidence>
<evidence type="ECO:0000259" key="15">
    <source>
        <dbReference type="PROSITE" id="PS51672"/>
    </source>
</evidence>
<dbReference type="FunFam" id="3.40.50.1100:FF:000008">
    <property type="entry name" value="L-threonine dehydratase"/>
    <property type="match status" value="1"/>
</dbReference>
<evidence type="ECO:0000256" key="12">
    <source>
        <dbReference type="ARBA" id="ARBA00025527"/>
    </source>
</evidence>
<dbReference type="NCBIfam" id="TIGR01124">
    <property type="entry name" value="ilvA_2Cterm"/>
    <property type="match status" value="1"/>
</dbReference>
<comment type="subunit">
    <text evidence="5 13">Homotetramer.</text>
</comment>
<dbReference type="InterPro" id="IPR001926">
    <property type="entry name" value="TrpB-like_PALP"/>
</dbReference>
<evidence type="ECO:0000256" key="1">
    <source>
        <dbReference type="ARBA" id="ARBA00001274"/>
    </source>
</evidence>
<evidence type="ECO:0000256" key="14">
    <source>
        <dbReference type="SAM" id="Phobius"/>
    </source>
</evidence>
<evidence type="ECO:0000256" key="9">
    <source>
        <dbReference type="ARBA" id="ARBA00022898"/>
    </source>
</evidence>
<evidence type="ECO:0000256" key="13">
    <source>
        <dbReference type="RuleBase" id="RU362012"/>
    </source>
</evidence>
<dbReference type="GO" id="GO:0004794">
    <property type="term" value="F:threonine deaminase activity"/>
    <property type="evidence" value="ECO:0007669"/>
    <property type="project" value="UniProtKB-UniRule"/>
</dbReference>
<keyword evidence="10 13" id="KW-0456">Lyase</keyword>
<evidence type="ECO:0000256" key="11">
    <source>
        <dbReference type="ARBA" id="ARBA00023304"/>
    </source>
</evidence>
<comment type="caution">
    <text evidence="16">The sequence shown here is derived from an EMBL/GenBank/DDBJ whole genome shotgun (WGS) entry which is preliminary data.</text>
</comment>
<dbReference type="GO" id="GO:0006565">
    <property type="term" value="P:L-serine catabolic process"/>
    <property type="evidence" value="ECO:0007669"/>
    <property type="project" value="TreeGrafter"/>
</dbReference>
<evidence type="ECO:0000313" key="17">
    <source>
        <dbReference type="Proteomes" id="UP000298325"/>
    </source>
</evidence>
<comment type="similarity">
    <text evidence="4 13">Belongs to the serine/threonine dehydratase family.</text>
</comment>
<keyword evidence="11 13" id="KW-0100">Branched-chain amino acid biosynthesis</keyword>
<evidence type="ECO:0000256" key="8">
    <source>
        <dbReference type="ARBA" id="ARBA00022737"/>
    </source>
</evidence>
<dbReference type="NCBIfam" id="NF009130">
    <property type="entry name" value="PRK12483.1"/>
    <property type="match status" value="1"/>
</dbReference>
<keyword evidence="6 13" id="KW-0028">Amino-acid biosynthesis</keyword>
<dbReference type="InterPro" id="IPR045865">
    <property type="entry name" value="ACT-like_dom_sf"/>
</dbReference>
<dbReference type="Gene3D" id="3.40.1020.10">
    <property type="entry name" value="Biosynthetic Threonine Deaminase, Domain 3"/>
    <property type="match status" value="1"/>
</dbReference>
<sequence length="514" mass="56711">MPQRYIKKILDARVYDVAIETPLTEARSLSKRFGNNILLKREDLQPVFSFKIRGAYNRIAHLSEEQKAKGVICASAGNHAQGVALGAKHLGIKAVIVMPQTTPEIKVRAVRDHGARVVLKGDAFDEAATHAQELIKKHGYTYIPPYDDPDVIAGQGTVAMELMWQFSKPLHAVFICVGGGGLIAGMAAYIKYLRPEVKVIGVEPDDSNCLQAAMAAGERVILPEVGIFADGVAVKQIGAHPWEICKDHVDEVITVSTDEICAAIKDIFEDTRSIAEPAGALGVAGVKKYIEREKIEGENLAVTLSGANMNFDRLRYISERTEIGEKREAILAVTIPEKPGAFKTFINSLHKRSITEFNYRYADATEATIFVGIQIQAGGLGRDELVQELRESGYGVVDLTDSDLAKQHIRHMVGGHAPTITNEKVFQFEFPERPGALLKFLMSMGTRWNISMFHYRNHGAAYSRVFLGAQVNDEEVADFEAMLDKIGFRYENMTDNEAYQLFLGAGNGGKQIKE</sequence>
<dbReference type="GO" id="GO:0006567">
    <property type="term" value="P:L-threonine catabolic process"/>
    <property type="evidence" value="ECO:0007669"/>
    <property type="project" value="TreeGrafter"/>
</dbReference>
<evidence type="ECO:0000256" key="10">
    <source>
        <dbReference type="ARBA" id="ARBA00023239"/>
    </source>
</evidence>
<dbReference type="PROSITE" id="PS00165">
    <property type="entry name" value="DEHYDRATASE_SER_THR"/>
    <property type="match status" value="1"/>
</dbReference>
<dbReference type="SUPFAM" id="SSF55021">
    <property type="entry name" value="ACT-like"/>
    <property type="match status" value="2"/>
</dbReference>
<dbReference type="OrthoDB" id="9811476at2"/>
<keyword evidence="7 13" id="KW-0412">Isoleucine biosynthesis</keyword>
<gene>
    <name evidence="13 16" type="primary">ilvA</name>
    <name evidence="16" type="ORF">E5Q11_10240</name>
</gene>
<dbReference type="PANTHER" id="PTHR48078">
    <property type="entry name" value="THREONINE DEHYDRATASE, MITOCHONDRIAL-RELATED"/>
    <property type="match status" value="1"/>
</dbReference>
<accession>A0A4Z1C3B2</accession>
<dbReference type="GO" id="GO:0030170">
    <property type="term" value="F:pyridoxal phosphate binding"/>
    <property type="evidence" value="ECO:0007669"/>
    <property type="project" value="InterPro"/>
</dbReference>
<keyword evidence="14" id="KW-0812">Transmembrane</keyword>
<dbReference type="FunFam" id="3.40.1020.10:FF:000001">
    <property type="entry name" value="L-threonine dehydratase"/>
    <property type="match status" value="1"/>
</dbReference>
<evidence type="ECO:0000256" key="7">
    <source>
        <dbReference type="ARBA" id="ARBA00022624"/>
    </source>
</evidence>
<organism evidence="16 17">
    <name type="scientific">Marinobacter confluentis</name>
    <dbReference type="NCBI Taxonomy" id="1697557"/>
    <lineage>
        <taxon>Bacteria</taxon>
        <taxon>Pseudomonadati</taxon>
        <taxon>Pseudomonadota</taxon>
        <taxon>Gammaproteobacteria</taxon>
        <taxon>Pseudomonadales</taxon>
        <taxon>Marinobacteraceae</taxon>
        <taxon>Marinobacter</taxon>
    </lineage>
</organism>
<evidence type="ECO:0000256" key="5">
    <source>
        <dbReference type="ARBA" id="ARBA00011881"/>
    </source>
</evidence>
<evidence type="ECO:0000256" key="4">
    <source>
        <dbReference type="ARBA" id="ARBA00010869"/>
    </source>
</evidence>
<dbReference type="SUPFAM" id="SSF53686">
    <property type="entry name" value="Tryptophan synthase beta subunit-like PLP-dependent enzymes"/>
    <property type="match status" value="1"/>
</dbReference>
<dbReference type="GO" id="GO:0003941">
    <property type="term" value="F:L-serine ammonia-lyase activity"/>
    <property type="evidence" value="ECO:0007669"/>
    <property type="project" value="TreeGrafter"/>
</dbReference>
<keyword evidence="9 13" id="KW-0663">Pyridoxal phosphate</keyword>
<feature type="domain" description="ACT-like" evidence="15">
    <location>
        <begin position="424"/>
        <end position="495"/>
    </location>
</feature>
<dbReference type="NCBIfam" id="NF006674">
    <property type="entry name" value="PRK09224.1"/>
    <property type="match status" value="1"/>
</dbReference>
<evidence type="ECO:0000256" key="6">
    <source>
        <dbReference type="ARBA" id="ARBA00022605"/>
    </source>
</evidence>
<dbReference type="Proteomes" id="UP000298325">
    <property type="component" value="Unassembled WGS sequence"/>
</dbReference>
<dbReference type="EMBL" id="SRPF01000002">
    <property type="protein sequence ID" value="TGN40621.1"/>
    <property type="molecule type" value="Genomic_DNA"/>
</dbReference>
<comment type="cofactor">
    <cofactor evidence="2 13">
        <name>pyridoxal 5'-phosphate</name>
        <dbReference type="ChEBI" id="CHEBI:597326"/>
    </cofactor>
</comment>
<dbReference type="RefSeq" id="WP_135803283.1">
    <property type="nucleotide sequence ID" value="NZ_SRPF01000002.1"/>
</dbReference>
<dbReference type="InterPro" id="IPR050147">
    <property type="entry name" value="Ser/Thr_Dehydratase"/>
</dbReference>
<dbReference type="GO" id="GO:0009097">
    <property type="term" value="P:isoleucine biosynthetic process"/>
    <property type="evidence" value="ECO:0007669"/>
    <property type="project" value="UniProtKB-UniRule"/>
</dbReference>
<dbReference type="EC" id="4.3.1.19" evidence="13"/>
<dbReference type="InterPro" id="IPR000634">
    <property type="entry name" value="Ser/Thr_deHydtase_PyrdxlP-BS"/>
</dbReference>
<dbReference type="AlphaFoldDB" id="A0A4Z1C3B2"/>
<feature type="transmembrane region" description="Helical" evidence="14">
    <location>
        <begin position="170"/>
        <end position="190"/>
    </location>
</feature>
<evidence type="ECO:0000256" key="2">
    <source>
        <dbReference type="ARBA" id="ARBA00001933"/>
    </source>
</evidence>
<proteinExistence type="inferred from homology"/>
<keyword evidence="17" id="KW-1185">Reference proteome</keyword>
<dbReference type="InterPro" id="IPR036052">
    <property type="entry name" value="TrpB-like_PALP_sf"/>
</dbReference>
<protein>
    <recommendedName>
        <fullName evidence="13">L-threonine dehydratase</fullName>
        <ecNumber evidence="13">4.3.1.19</ecNumber>
    </recommendedName>
    <alternativeName>
        <fullName evidence="13">Threonine deaminase</fullName>
    </alternativeName>
</protein>
<dbReference type="CDD" id="cd04906">
    <property type="entry name" value="ACT_ThrD-I_1"/>
    <property type="match status" value="1"/>
</dbReference>
<dbReference type="InterPro" id="IPR005787">
    <property type="entry name" value="Thr_deHydtase_biosynth"/>
</dbReference>
<comment type="catalytic activity">
    <reaction evidence="1 13">
        <text>L-threonine = 2-oxobutanoate + NH4(+)</text>
        <dbReference type="Rhea" id="RHEA:22108"/>
        <dbReference type="ChEBI" id="CHEBI:16763"/>
        <dbReference type="ChEBI" id="CHEBI:28938"/>
        <dbReference type="ChEBI" id="CHEBI:57926"/>
        <dbReference type="EC" id="4.3.1.19"/>
    </reaction>
</comment>
<name>A0A4Z1C3B2_9GAMM</name>
<dbReference type="PROSITE" id="PS51672">
    <property type="entry name" value="ACT_LIKE"/>
    <property type="match status" value="2"/>
</dbReference>
<dbReference type="Gene3D" id="3.40.50.1100">
    <property type="match status" value="2"/>
</dbReference>
<dbReference type="CDD" id="cd04907">
    <property type="entry name" value="ACT_ThrD-I_2"/>
    <property type="match status" value="1"/>
</dbReference>
<keyword evidence="14" id="KW-1133">Transmembrane helix</keyword>
<evidence type="ECO:0000256" key="3">
    <source>
        <dbReference type="ARBA" id="ARBA00004810"/>
    </source>
</evidence>
<dbReference type="InterPro" id="IPR038110">
    <property type="entry name" value="TD_ACT-like_sf"/>
</dbReference>
<reference evidence="16 17" key="1">
    <citation type="submission" date="2019-04" db="EMBL/GenBank/DDBJ databases">
        <authorList>
            <person name="Park S."/>
            <person name="Yoon J.-H."/>
        </authorList>
    </citation>
    <scope>NUCLEOTIDE SEQUENCE [LARGE SCALE GENOMIC DNA]</scope>
    <source>
        <strain evidence="16 17">HJM-18</strain>
    </source>
</reference>
<dbReference type="UniPathway" id="UPA00047">
    <property type="reaction ID" value="UER00054"/>
</dbReference>
<dbReference type="InterPro" id="IPR001721">
    <property type="entry name" value="TD_ACT-like"/>
</dbReference>
<feature type="domain" description="ACT-like" evidence="15">
    <location>
        <begin position="329"/>
        <end position="401"/>
    </location>
</feature>
<comment type="function">
    <text evidence="12 13">Catalyzes the anaerobic formation of alpha-ketobutyrate and ammonia from threonine in a two-step reaction. The first step involved a dehydration of threonine and a production of enamine intermediates (aminocrotonate), which tautomerizes to its imine form (iminobutyrate). Both intermediates are unstable and short-lived. The second step is the nonenzymatic hydrolysis of the enamine/imine intermediates to form 2-ketobutyrate and free ammonia. In the low water environment of the cell, the second step is accelerated by RidA.</text>
</comment>
<dbReference type="PANTHER" id="PTHR48078:SF11">
    <property type="entry name" value="THREONINE DEHYDRATASE, MITOCHONDRIAL"/>
    <property type="match status" value="1"/>
</dbReference>
<comment type="pathway">
    <text evidence="3 13">Amino-acid biosynthesis; L-isoleucine biosynthesis; 2-oxobutanoate from L-threonine: step 1/1.</text>
</comment>
<keyword evidence="14" id="KW-0472">Membrane</keyword>
<keyword evidence="8" id="KW-0677">Repeat</keyword>
<dbReference type="Pfam" id="PF00291">
    <property type="entry name" value="PALP"/>
    <property type="match status" value="1"/>
</dbReference>